<dbReference type="Gene3D" id="2.60.120.10">
    <property type="entry name" value="Jelly Rolls"/>
    <property type="match status" value="1"/>
</dbReference>
<dbReference type="PROSITE" id="PS00041">
    <property type="entry name" value="HTH_ARAC_FAMILY_1"/>
    <property type="match status" value="1"/>
</dbReference>
<dbReference type="Gene3D" id="1.10.10.60">
    <property type="entry name" value="Homeodomain-like"/>
    <property type="match status" value="2"/>
</dbReference>
<keyword evidence="1" id="KW-0805">Transcription regulation</keyword>
<evidence type="ECO:0000256" key="1">
    <source>
        <dbReference type="ARBA" id="ARBA00023015"/>
    </source>
</evidence>
<keyword evidence="2" id="KW-0238">DNA-binding</keyword>
<dbReference type="InterPro" id="IPR018060">
    <property type="entry name" value="HTH_AraC"/>
</dbReference>
<evidence type="ECO:0000313" key="5">
    <source>
        <dbReference type="EMBL" id="QCT02140.1"/>
    </source>
</evidence>
<dbReference type="AlphaFoldDB" id="A0A4P8XKK4"/>
<dbReference type="InterPro" id="IPR003313">
    <property type="entry name" value="AraC-bd"/>
</dbReference>
<keyword evidence="6" id="KW-1185">Reference proteome</keyword>
<dbReference type="InterPro" id="IPR018062">
    <property type="entry name" value="HTH_AraC-typ_CS"/>
</dbReference>
<evidence type="ECO:0000256" key="3">
    <source>
        <dbReference type="ARBA" id="ARBA00023163"/>
    </source>
</evidence>
<dbReference type="PRINTS" id="PR00032">
    <property type="entry name" value="HTHARAC"/>
</dbReference>
<dbReference type="PANTHER" id="PTHR43280">
    <property type="entry name" value="ARAC-FAMILY TRANSCRIPTIONAL REGULATOR"/>
    <property type="match status" value="1"/>
</dbReference>
<gene>
    <name evidence="5" type="ORF">E6C60_1424</name>
</gene>
<dbReference type="InterPro" id="IPR009057">
    <property type="entry name" value="Homeodomain-like_sf"/>
</dbReference>
<feature type="domain" description="HTH araC/xylS-type" evidence="4">
    <location>
        <begin position="185"/>
        <end position="284"/>
    </location>
</feature>
<dbReference type="SUPFAM" id="SSF51215">
    <property type="entry name" value="Regulatory protein AraC"/>
    <property type="match status" value="1"/>
</dbReference>
<dbReference type="SMART" id="SM00342">
    <property type="entry name" value="HTH_ARAC"/>
    <property type="match status" value="1"/>
</dbReference>
<proteinExistence type="predicted"/>
<evidence type="ECO:0000256" key="2">
    <source>
        <dbReference type="ARBA" id="ARBA00023125"/>
    </source>
</evidence>
<dbReference type="RefSeq" id="WP_138225208.1">
    <property type="nucleotide sequence ID" value="NZ_CP040396.1"/>
</dbReference>
<organism evidence="5 6">
    <name type="scientific">Paenibacillus algicola</name>
    <dbReference type="NCBI Taxonomy" id="2565926"/>
    <lineage>
        <taxon>Bacteria</taxon>
        <taxon>Bacillati</taxon>
        <taxon>Bacillota</taxon>
        <taxon>Bacilli</taxon>
        <taxon>Bacillales</taxon>
        <taxon>Paenibacillaceae</taxon>
        <taxon>Paenibacillus</taxon>
    </lineage>
</organism>
<dbReference type="SUPFAM" id="SSF46689">
    <property type="entry name" value="Homeodomain-like"/>
    <property type="match status" value="2"/>
</dbReference>
<dbReference type="GO" id="GO:0043565">
    <property type="term" value="F:sequence-specific DNA binding"/>
    <property type="evidence" value="ECO:0007669"/>
    <property type="project" value="InterPro"/>
</dbReference>
<dbReference type="OrthoDB" id="2713997at2"/>
<dbReference type="Pfam" id="PF02311">
    <property type="entry name" value="AraC_binding"/>
    <property type="match status" value="1"/>
</dbReference>
<dbReference type="InterPro" id="IPR014710">
    <property type="entry name" value="RmlC-like_jellyroll"/>
</dbReference>
<dbReference type="KEGG" id="palo:E6C60_1424"/>
<dbReference type="InterPro" id="IPR037923">
    <property type="entry name" value="HTH-like"/>
</dbReference>
<dbReference type="PANTHER" id="PTHR43280:SF2">
    <property type="entry name" value="HTH-TYPE TRANSCRIPTIONAL REGULATOR EXSA"/>
    <property type="match status" value="1"/>
</dbReference>
<sequence length="290" mass="33479">MKAGFQIHGEPARQGQPYEFTYMNDRRIPSGIFHSHTKYEMFYFHEGACTYLIGDRFYALKPGDLLLMNGLTLHCPHLEKGDQYVRSIIHFEPDILDQWLSKELSSAALRPFQQLSNYRLRLAGAEREEFEVLLKEMQRLSCLEGAWAADRKGLRLAELLLFVAELCTETVVEQASHSEKERHVQHVITFVEQHYDEPLTLDEIARAVHLSKPYLSAIFKEVTGTTVLKYVYSRRINQAKILLWLHPDMTVTEAGRAAGFNHLAHFSRMFKEMVGASPEEYRSSRISTLT</sequence>
<dbReference type="InterPro" id="IPR020449">
    <property type="entry name" value="Tscrpt_reg_AraC-type_HTH"/>
</dbReference>
<evidence type="ECO:0000313" key="6">
    <source>
        <dbReference type="Proteomes" id="UP000300879"/>
    </source>
</evidence>
<dbReference type="GO" id="GO:0003700">
    <property type="term" value="F:DNA-binding transcription factor activity"/>
    <property type="evidence" value="ECO:0007669"/>
    <property type="project" value="InterPro"/>
</dbReference>
<reference evidence="5 6" key="1">
    <citation type="submission" date="2019-05" db="EMBL/GenBank/DDBJ databases">
        <authorList>
            <person name="Chen C."/>
        </authorList>
    </citation>
    <scope>NUCLEOTIDE SEQUENCE [LARGE SCALE GENOMIC DNA]</scope>
    <source>
        <strain evidence="5 6">HB172198</strain>
    </source>
</reference>
<keyword evidence="3" id="KW-0804">Transcription</keyword>
<dbReference type="Proteomes" id="UP000300879">
    <property type="component" value="Chromosome"/>
</dbReference>
<dbReference type="Pfam" id="PF12833">
    <property type="entry name" value="HTH_18"/>
    <property type="match status" value="1"/>
</dbReference>
<protein>
    <submittedName>
        <fullName evidence="5">Transcriptional regulator, AraC family</fullName>
    </submittedName>
</protein>
<name>A0A4P8XKK4_9BACL</name>
<dbReference type="EMBL" id="CP040396">
    <property type="protein sequence ID" value="QCT02140.1"/>
    <property type="molecule type" value="Genomic_DNA"/>
</dbReference>
<accession>A0A4P8XKK4</accession>
<evidence type="ECO:0000259" key="4">
    <source>
        <dbReference type="PROSITE" id="PS01124"/>
    </source>
</evidence>
<dbReference type="PROSITE" id="PS01124">
    <property type="entry name" value="HTH_ARAC_FAMILY_2"/>
    <property type="match status" value="1"/>
</dbReference>